<gene>
    <name evidence="1" type="ORF">SPELUC_LOCUS7188</name>
</gene>
<keyword evidence="2" id="KW-1185">Reference proteome</keyword>
<evidence type="ECO:0000313" key="1">
    <source>
        <dbReference type="EMBL" id="CAG8602718.1"/>
    </source>
</evidence>
<name>A0ACA9MWC8_9GLOM</name>
<comment type="caution">
    <text evidence="1">The sequence shown here is derived from an EMBL/GenBank/DDBJ whole genome shotgun (WGS) entry which is preliminary data.</text>
</comment>
<dbReference type="EMBL" id="CAJVPW010009231">
    <property type="protein sequence ID" value="CAG8602718.1"/>
    <property type="molecule type" value="Genomic_DNA"/>
</dbReference>
<protein>
    <submittedName>
        <fullName evidence="1">3505_t:CDS:1</fullName>
    </submittedName>
</protein>
<organism evidence="1 2">
    <name type="scientific">Cetraspora pellucida</name>
    <dbReference type="NCBI Taxonomy" id="1433469"/>
    <lineage>
        <taxon>Eukaryota</taxon>
        <taxon>Fungi</taxon>
        <taxon>Fungi incertae sedis</taxon>
        <taxon>Mucoromycota</taxon>
        <taxon>Glomeromycotina</taxon>
        <taxon>Glomeromycetes</taxon>
        <taxon>Diversisporales</taxon>
        <taxon>Gigasporaceae</taxon>
        <taxon>Cetraspora</taxon>
    </lineage>
</organism>
<accession>A0ACA9MWC8</accession>
<sequence>MKRYKEESPEIIQDNLQVNIMDFAGVEISESAVFFDEYNLIEADNRTDKTDEDNNETNEVDEIEKTNEETDKKFRETVEVDKIEALIDKETLIDEGPYFQNFTSAVLYILSTKHTITTSAYEDLAKIVKHSEFCAQDVVTNIRSIHKWRYRLSLVKVCQHDVPICKQRTPSMAAFIKKAFTISPLEHLKHILNNPKILSKLYFGPGVINKSKCEFWHRDI</sequence>
<evidence type="ECO:0000313" key="2">
    <source>
        <dbReference type="Proteomes" id="UP000789366"/>
    </source>
</evidence>
<dbReference type="Proteomes" id="UP000789366">
    <property type="component" value="Unassembled WGS sequence"/>
</dbReference>
<proteinExistence type="predicted"/>
<reference evidence="1" key="1">
    <citation type="submission" date="2021-06" db="EMBL/GenBank/DDBJ databases">
        <authorList>
            <person name="Kallberg Y."/>
            <person name="Tangrot J."/>
            <person name="Rosling A."/>
        </authorList>
    </citation>
    <scope>NUCLEOTIDE SEQUENCE</scope>
    <source>
        <strain evidence="1">28 12/20/2015</strain>
    </source>
</reference>